<sequence length="429" mass="44987">MPLTRRQFVVGSSLTAAYAASGMARIGGLVYGQTSGVNEILVVLYLRGGIDGLNFAAPVNEPNYVASRSNLRLRESGTDAGLPLANPIGNGIDFRLHPSARPLLDVYQAGALAIVHATGLTVSNRSHFDAQSLMEGGVPSSRQPTGWLTRHITTSGGQSGAIPTLAASNSLPGSLIGSGSAIAMPNLTNFALPGDPTIFPAMTRMYNGTTPLHLSGFNAISAIQSINNAIGRPATGGTLPAYSPENGASYAQPETQTGSLGSALITIARLIKLDIGLRIATLDVGGWDTHNNQGLTTGTYATNVDSLARNLLAFYNDMVRYRQRVTLVAMSEFGRTLRENQSGGTDHGRASIMLVLGGTVNGGRMYGQWPGLASQALDGGDLAVTTDYRQVLAEIVVRRLRNPQLSAVFPGLGNYRPLGIVQGSDLPTT</sequence>
<accession>A0ABX8AWJ8</accession>
<organism evidence="1 2">
    <name type="scientific">Chloracidobacterium sp. N</name>
    <dbReference type="NCBI Taxonomy" id="2821540"/>
    <lineage>
        <taxon>Bacteria</taxon>
        <taxon>Pseudomonadati</taxon>
        <taxon>Acidobacteriota</taxon>
        <taxon>Terriglobia</taxon>
        <taxon>Terriglobales</taxon>
        <taxon>Acidobacteriaceae</taxon>
        <taxon>Chloracidobacterium</taxon>
        <taxon>Chloracidobacterium aggregatum</taxon>
    </lineage>
</organism>
<dbReference type="Pfam" id="PF07394">
    <property type="entry name" value="DUF1501"/>
    <property type="match status" value="1"/>
</dbReference>
<reference evidence="1 2" key="1">
    <citation type="submission" date="2021-03" db="EMBL/GenBank/DDBJ databases">
        <title>Genomic and phenotypic characterization of Chloracidobacterium isolates provides evidence for multiple species.</title>
        <authorList>
            <person name="Saini M.K."/>
            <person name="Costas A.M.G."/>
            <person name="Tank M."/>
            <person name="Bryant D.A."/>
        </authorList>
    </citation>
    <scope>NUCLEOTIDE SEQUENCE [LARGE SCALE GENOMIC DNA]</scope>
    <source>
        <strain evidence="1 2">N</strain>
    </source>
</reference>
<dbReference type="RefSeq" id="WP_211421472.1">
    <property type="nucleotide sequence ID" value="NZ_CP072642.1"/>
</dbReference>
<protein>
    <submittedName>
        <fullName evidence="1">DUF1501 domain-containing protein</fullName>
    </submittedName>
</protein>
<name>A0ABX8AWJ8_9BACT</name>
<dbReference type="Proteomes" id="UP000677668">
    <property type="component" value="Chromosome 1"/>
</dbReference>
<keyword evidence="2" id="KW-1185">Reference proteome</keyword>
<dbReference type="PANTHER" id="PTHR43737:SF1">
    <property type="entry name" value="DUF1501 DOMAIN-CONTAINING PROTEIN"/>
    <property type="match status" value="1"/>
</dbReference>
<dbReference type="EMBL" id="CP072642">
    <property type="protein sequence ID" value="QUV93053.1"/>
    <property type="molecule type" value="Genomic_DNA"/>
</dbReference>
<gene>
    <name evidence="1" type="ORF">J8C05_06600</name>
</gene>
<dbReference type="InterPro" id="IPR010869">
    <property type="entry name" value="DUF1501"/>
</dbReference>
<evidence type="ECO:0000313" key="2">
    <source>
        <dbReference type="Proteomes" id="UP000677668"/>
    </source>
</evidence>
<dbReference type="PANTHER" id="PTHR43737">
    <property type="entry name" value="BLL7424 PROTEIN"/>
    <property type="match status" value="1"/>
</dbReference>
<evidence type="ECO:0000313" key="1">
    <source>
        <dbReference type="EMBL" id="QUV93053.1"/>
    </source>
</evidence>
<proteinExistence type="predicted"/>